<sequence length="351" mass="37604">MTVVNIAQPGEGRPGNRPPSMADVAVMAGVSHQTVSRVLNDHPNVRTRTREQVMDAIRQLGYRRNRAARELATASSSTIGILTIGSEFFGPQSTVLGVEAAARAEGYFVTVTAMEDYDVHSSVKALSHLIDQGVDGVVVVAPFNEVTDALDAAALKIPVVVVAARTDVPADDPAHYVYVDQRAGAHQAVNHLLELGHRKIAHVSGPTGWFDAAERKVGWLEAMAHFDDSPLEVPGGSWMSPGGYEAGKRLVEHVRSGEVTAVFAANDYLAIGLMRAFWEAGLKIPQDVSVIGFDDLQVAEYLIPTLSTVRQPFQEIGRTALAELLEGKPGHTLPKVIVPVLVVRDSTAALG</sequence>
<evidence type="ECO:0000259" key="4">
    <source>
        <dbReference type="PROSITE" id="PS50932"/>
    </source>
</evidence>
<dbReference type="Proteomes" id="UP000297638">
    <property type="component" value="Unassembled WGS sequence"/>
</dbReference>
<comment type="caution">
    <text evidence="5">The sequence shown here is derived from an EMBL/GenBank/DDBJ whole genome shotgun (WGS) entry which is preliminary data.</text>
</comment>
<accession>A0A4Y8TVA5</accession>
<dbReference type="GO" id="GO:0003700">
    <property type="term" value="F:DNA-binding transcription factor activity"/>
    <property type="evidence" value="ECO:0007669"/>
    <property type="project" value="TreeGrafter"/>
</dbReference>
<keyword evidence="1" id="KW-0805">Transcription regulation</keyword>
<protein>
    <submittedName>
        <fullName evidence="5">LacI family transcriptional regulator</fullName>
    </submittedName>
</protein>
<evidence type="ECO:0000256" key="3">
    <source>
        <dbReference type="ARBA" id="ARBA00023163"/>
    </source>
</evidence>
<proteinExistence type="predicted"/>
<dbReference type="RefSeq" id="WP_134779028.1">
    <property type="nucleotide sequence ID" value="NZ_SPDS01000001.1"/>
</dbReference>
<dbReference type="Pfam" id="PF00356">
    <property type="entry name" value="LacI"/>
    <property type="match status" value="1"/>
</dbReference>
<dbReference type="CDD" id="cd01574">
    <property type="entry name" value="PBP1_LacI"/>
    <property type="match status" value="1"/>
</dbReference>
<dbReference type="InterPro" id="IPR010982">
    <property type="entry name" value="Lambda_DNA-bd_dom_sf"/>
</dbReference>
<dbReference type="InterPro" id="IPR028082">
    <property type="entry name" value="Peripla_BP_I"/>
</dbReference>
<dbReference type="Pfam" id="PF13377">
    <property type="entry name" value="Peripla_BP_3"/>
    <property type="match status" value="1"/>
</dbReference>
<keyword evidence="3" id="KW-0804">Transcription</keyword>
<reference evidence="5 6" key="1">
    <citation type="submission" date="2019-03" db="EMBL/GenBank/DDBJ databases">
        <title>Glutamicibacter sp. LJH19 genome.</title>
        <authorList>
            <person name="Sinai Borker S."/>
            <person name="Kumar R."/>
        </authorList>
    </citation>
    <scope>NUCLEOTIDE SEQUENCE [LARGE SCALE GENOMIC DNA]</scope>
    <source>
        <strain evidence="5 6">LJH19</strain>
    </source>
</reference>
<dbReference type="SUPFAM" id="SSF53822">
    <property type="entry name" value="Periplasmic binding protein-like I"/>
    <property type="match status" value="1"/>
</dbReference>
<dbReference type="PROSITE" id="PS00356">
    <property type="entry name" value="HTH_LACI_1"/>
    <property type="match status" value="1"/>
</dbReference>
<evidence type="ECO:0000313" key="5">
    <source>
        <dbReference type="EMBL" id="TFH55718.1"/>
    </source>
</evidence>
<dbReference type="InterPro" id="IPR046335">
    <property type="entry name" value="LacI/GalR-like_sensor"/>
</dbReference>
<dbReference type="PANTHER" id="PTHR30146:SF109">
    <property type="entry name" value="HTH-TYPE TRANSCRIPTIONAL REGULATOR GALS"/>
    <property type="match status" value="1"/>
</dbReference>
<dbReference type="PROSITE" id="PS50932">
    <property type="entry name" value="HTH_LACI_2"/>
    <property type="match status" value="1"/>
</dbReference>
<name>A0A4Y8TVA5_9MICC</name>
<dbReference type="SUPFAM" id="SSF47413">
    <property type="entry name" value="lambda repressor-like DNA-binding domains"/>
    <property type="match status" value="1"/>
</dbReference>
<evidence type="ECO:0000256" key="1">
    <source>
        <dbReference type="ARBA" id="ARBA00023015"/>
    </source>
</evidence>
<organism evidence="5 6">
    <name type="scientific">Glutamicibacter arilaitensis</name>
    <dbReference type="NCBI Taxonomy" id="256701"/>
    <lineage>
        <taxon>Bacteria</taxon>
        <taxon>Bacillati</taxon>
        <taxon>Actinomycetota</taxon>
        <taxon>Actinomycetes</taxon>
        <taxon>Micrococcales</taxon>
        <taxon>Micrococcaceae</taxon>
        <taxon>Glutamicibacter</taxon>
    </lineage>
</organism>
<dbReference type="PANTHER" id="PTHR30146">
    <property type="entry name" value="LACI-RELATED TRANSCRIPTIONAL REPRESSOR"/>
    <property type="match status" value="1"/>
</dbReference>
<dbReference type="Gene3D" id="1.10.260.40">
    <property type="entry name" value="lambda repressor-like DNA-binding domains"/>
    <property type="match status" value="1"/>
</dbReference>
<dbReference type="CDD" id="cd01392">
    <property type="entry name" value="HTH_LacI"/>
    <property type="match status" value="1"/>
</dbReference>
<evidence type="ECO:0000313" key="6">
    <source>
        <dbReference type="Proteomes" id="UP000297638"/>
    </source>
</evidence>
<feature type="domain" description="HTH lacI-type" evidence="4">
    <location>
        <begin position="19"/>
        <end position="73"/>
    </location>
</feature>
<dbReference type="InterPro" id="IPR000843">
    <property type="entry name" value="HTH_LacI"/>
</dbReference>
<dbReference type="EMBL" id="SPDS01000001">
    <property type="protein sequence ID" value="TFH55718.1"/>
    <property type="molecule type" value="Genomic_DNA"/>
</dbReference>
<dbReference type="Gene3D" id="3.40.50.2300">
    <property type="match status" value="2"/>
</dbReference>
<dbReference type="GO" id="GO:0000976">
    <property type="term" value="F:transcription cis-regulatory region binding"/>
    <property type="evidence" value="ECO:0007669"/>
    <property type="project" value="TreeGrafter"/>
</dbReference>
<dbReference type="AlphaFoldDB" id="A0A4Y8TVA5"/>
<dbReference type="SMART" id="SM00354">
    <property type="entry name" value="HTH_LACI"/>
    <property type="match status" value="1"/>
</dbReference>
<keyword evidence="2" id="KW-0238">DNA-binding</keyword>
<gene>
    <name evidence="5" type="ORF">EXY26_01110</name>
</gene>
<evidence type="ECO:0000256" key="2">
    <source>
        <dbReference type="ARBA" id="ARBA00023125"/>
    </source>
</evidence>